<dbReference type="AlphaFoldDB" id="A0A9X2SBL9"/>
<accession>A0A9X2SBL9</accession>
<comment type="caution">
    <text evidence="2">The sequence shown here is derived from an EMBL/GenBank/DDBJ whole genome shotgun (WGS) entry which is preliminary data.</text>
</comment>
<dbReference type="EMBL" id="JANIPJ010000026">
    <property type="protein sequence ID" value="MCR2807381.1"/>
    <property type="molecule type" value="Genomic_DNA"/>
</dbReference>
<dbReference type="RefSeq" id="WP_257451806.1">
    <property type="nucleotide sequence ID" value="NZ_JANIPJ010000026.1"/>
</dbReference>
<dbReference type="Proteomes" id="UP001141950">
    <property type="component" value="Unassembled WGS sequence"/>
</dbReference>
<protein>
    <submittedName>
        <fullName evidence="2">DUF2294 domain-containing protein</fullName>
    </submittedName>
</protein>
<organism evidence="2 3">
    <name type="scientific">Paenibacillus soyae</name>
    <dbReference type="NCBI Taxonomy" id="2969249"/>
    <lineage>
        <taxon>Bacteria</taxon>
        <taxon>Bacillati</taxon>
        <taxon>Bacillota</taxon>
        <taxon>Bacilli</taxon>
        <taxon>Bacillales</taxon>
        <taxon>Paenibacillaceae</taxon>
        <taxon>Paenibacillus</taxon>
    </lineage>
</organism>
<evidence type="ECO:0000313" key="3">
    <source>
        <dbReference type="Proteomes" id="UP001141950"/>
    </source>
</evidence>
<dbReference type="InterPro" id="IPR018745">
    <property type="entry name" value="MpsC"/>
</dbReference>
<sequence length="233" mass="26882">MNTNEHHVQNEIASHMGKLLRDAFGKGPQSIHVSIGGPFLIIYLRHFLTPTERILLEQGQIFAVKHTRAIVMKSLIPEIKAYLLLLTGMHVSEFYYDWDLQHQSGVIVGRQREEEPFAALSQEGYEGREQLHQEIEAISHRVQKKPDLIESFLINRRTLLVVRSGILIDIGKELIRLGDEAHLKQAVQNLEKKQFRNNSRFNQILKTKVLDVFVDWNFGRDRSVIVFIVSPKA</sequence>
<evidence type="ECO:0000259" key="1">
    <source>
        <dbReference type="Pfam" id="PF10057"/>
    </source>
</evidence>
<name>A0A9X2SBL9_9BACL</name>
<reference evidence="2" key="1">
    <citation type="submission" date="2022-08" db="EMBL/GenBank/DDBJ databases">
        <title>The genomic sequence of strain Paenibacillus sp. SCIV0701.</title>
        <authorList>
            <person name="Zhao H."/>
        </authorList>
    </citation>
    <scope>NUCLEOTIDE SEQUENCE</scope>
    <source>
        <strain evidence="2">SCIV0701</strain>
    </source>
</reference>
<feature type="domain" description="Na+-translocating membrane potential-generating system MpsC" evidence="1">
    <location>
        <begin position="6"/>
        <end position="108"/>
    </location>
</feature>
<gene>
    <name evidence="2" type="ORF">NQZ67_26185</name>
</gene>
<evidence type="ECO:0000313" key="2">
    <source>
        <dbReference type="EMBL" id="MCR2807381.1"/>
    </source>
</evidence>
<proteinExistence type="predicted"/>
<keyword evidence="3" id="KW-1185">Reference proteome</keyword>
<dbReference type="Pfam" id="PF10057">
    <property type="entry name" value="MpsC"/>
    <property type="match status" value="2"/>
</dbReference>
<feature type="domain" description="Na+-translocating membrane potential-generating system MpsC" evidence="1">
    <location>
        <begin position="130"/>
        <end position="229"/>
    </location>
</feature>